<reference evidence="1 2" key="1">
    <citation type="submission" date="2015-03" db="EMBL/GenBank/DDBJ databases">
        <authorList>
            <person name="Lepp D."/>
            <person name="Hassan Y.I."/>
            <person name="Li X.-Z."/>
            <person name="Zhou T."/>
        </authorList>
    </citation>
    <scope>NUCLEOTIDE SEQUENCE [LARGE SCALE GENOMIC DNA]</scope>
    <source>
        <strain evidence="1 2">Cr7-05</strain>
    </source>
</reference>
<name>A0ABR5E3D2_9HYPH</name>
<dbReference type="EMBL" id="LAPV01000011">
    <property type="protein sequence ID" value="KKC34615.1"/>
    <property type="molecule type" value="Genomic_DNA"/>
</dbReference>
<organism evidence="1 2">
    <name type="scientific">Devosia psychrophila</name>
    <dbReference type="NCBI Taxonomy" id="728005"/>
    <lineage>
        <taxon>Bacteria</taxon>
        <taxon>Pseudomonadati</taxon>
        <taxon>Pseudomonadota</taxon>
        <taxon>Alphaproteobacteria</taxon>
        <taxon>Hyphomicrobiales</taxon>
        <taxon>Devosiaceae</taxon>
        <taxon>Devosia</taxon>
    </lineage>
</organism>
<proteinExistence type="predicted"/>
<accession>A0ABR5E3D2</accession>
<gene>
    <name evidence="1" type="ORF">WH91_01835</name>
</gene>
<keyword evidence="2" id="KW-1185">Reference proteome</keyword>
<comment type="caution">
    <text evidence="1">The sequence shown here is derived from an EMBL/GenBank/DDBJ whole genome shotgun (WGS) entry which is preliminary data.</text>
</comment>
<dbReference type="Proteomes" id="UP000033519">
    <property type="component" value="Unassembled WGS sequence"/>
</dbReference>
<sequence>MIARVRSLPVFYRNIPTANQDNTIAVRIFCLPEGLSCVVSWPLPEPGLRIFSPTAKSPQGVDEALPYAKFLSDHLCAGRVAVELDEDVEWDPRWGELVDLQ</sequence>
<evidence type="ECO:0000313" key="2">
    <source>
        <dbReference type="Proteomes" id="UP000033519"/>
    </source>
</evidence>
<evidence type="ECO:0000313" key="1">
    <source>
        <dbReference type="EMBL" id="KKC34615.1"/>
    </source>
</evidence>
<protein>
    <submittedName>
        <fullName evidence="1">Uncharacterized protein</fullName>
    </submittedName>
</protein>